<dbReference type="PANTHER" id="PTHR42941:SF1">
    <property type="entry name" value="SLL1037 PROTEIN"/>
    <property type="match status" value="1"/>
</dbReference>
<dbReference type="EMBL" id="CP054705">
    <property type="protein sequence ID" value="QQK76581.1"/>
    <property type="molecule type" value="Genomic_DNA"/>
</dbReference>
<keyword evidence="2" id="KW-1185">Reference proteome</keyword>
<dbReference type="InterPro" id="IPR011852">
    <property type="entry name" value="TRAP_TAXI"/>
</dbReference>
<sequence length="325" mass="35699">MNVLKTLPMIVMGVLFVAGCGSESDKASGEVDHATVYAIGSTNSYMLSSGISQLANDMDEPIDYTISETNGDIEGIRMVMQDRGEFVDISGTNGVFAHDGTYVFEEEQYEEIRGVVALEAPITQFIVRADSNIDTLSDLEGASIATFQNTAQLSVENTLNQAGLQEGEDYSLETLPAQEQSDALRDNNIDAFVTYSAYPSSVVQSLDETTSVKVLPVGEDVIYGAGEEFNQEANPVKLEADSAKAYSGQSEDVTTAQTGRYFVTREDVDEDLVYEFTKFVHEQAEELSNYHPTAEEITIENSIETIDIPLHPGAERYYREEGYIE</sequence>
<reference evidence="1 2" key="1">
    <citation type="submission" date="2020-06" db="EMBL/GenBank/DDBJ databases">
        <title>Genomic analysis of Salicibibacter sp. NKC5-3.</title>
        <authorList>
            <person name="Oh Y.J."/>
        </authorList>
    </citation>
    <scope>NUCLEOTIDE SEQUENCE [LARGE SCALE GENOMIC DNA]</scope>
    <source>
        <strain evidence="1 2">NKC5-3</strain>
    </source>
</reference>
<protein>
    <submittedName>
        <fullName evidence="1">TAXI family TRAP transporter solute-binding subunit</fullName>
    </submittedName>
</protein>
<dbReference type="Proteomes" id="UP000595823">
    <property type="component" value="Chromosome"/>
</dbReference>
<accession>A0A7T6Z4B0</accession>
<evidence type="ECO:0000313" key="1">
    <source>
        <dbReference type="EMBL" id="QQK76581.1"/>
    </source>
</evidence>
<gene>
    <name evidence="1" type="ORF">HUG15_14085</name>
</gene>
<dbReference type="SUPFAM" id="SSF53850">
    <property type="entry name" value="Periplasmic binding protein-like II"/>
    <property type="match status" value="1"/>
</dbReference>
<dbReference type="RefSeq" id="WP_200123710.1">
    <property type="nucleotide sequence ID" value="NZ_CP054705.1"/>
</dbReference>
<dbReference type="NCBIfam" id="TIGR02122">
    <property type="entry name" value="TRAP_TAXI"/>
    <property type="match status" value="1"/>
</dbReference>
<organism evidence="1 2">
    <name type="scientific">Salicibibacter cibarius</name>
    <dbReference type="NCBI Taxonomy" id="2743000"/>
    <lineage>
        <taxon>Bacteria</taxon>
        <taxon>Bacillati</taxon>
        <taxon>Bacillota</taxon>
        <taxon>Bacilli</taxon>
        <taxon>Bacillales</taxon>
        <taxon>Bacillaceae</taxon>
        <taxon>Salicibibacter</taxon>
    </lineage>
</organism>
<dbReference type="PANTHER" id="PTHR42941">
    <property type="entry name" value="SLL1037 PROTEIN"/>
    <property type="match status" value="1"/>
</dbReference>
<name>A0A7T6Z4B0_9BACI</name>
<dbReference type="PROSITE" id="PS51257">
    <property type="entry name" value="PROKAR_LIPOPROTEIN"/>
    <property type="match status" value="1"/>
</dbReference>
<proteinExistence type="predicted"/>
<dbReference type="KEGG" id="scia:HUG15_14085"/>
<dbReference type="Pfam" id="PF16868">
    <property type="entry name" value="NMT1_3"/>
    <property type="match status" value="1"/>
</dbReference>
<dbReference type="Gene3D" id="3.40.190.10">
    <property type="entry name" value="Periplasmic binding protein-like II"/>
    <property type="match status" value="2"/>
</dbReference>
<dbReference type="AlphaFoldDB" id="A0A7T6Z4B0"/>
<evidence type="ECO:0000313" key="2">
    <source>
        <dbReference type="Proteomes" id="UP000595823"/>
    </source>
</evidence>